<evidence type="ECO:0000313" key="8">
    <source>
        <dbReference type="Proteomes" id="UP000707731"/>
    </source>
</evidence>
<evidence type="ECO:0000259" key="6">
    <source>
        <dbReference type="PROSITE" id="PS50173"/>
    </source>
</evidence>
<dbReference type="CDD" id="cd03586">
    <property type="entry name" value="PolY_Pol_IV_kappa"/>
    <property type="match status" value="1"/>
</dbReference>
<feature type="site" description="Substrate discrimination" evidence="4">
    <location>
        <position position="5"/>
    </location>
</feature>
<comment type="subunit">
    <text evidence="4">Monomer.</text>
</comment>
<dbReference type="Gene3D" id="3.40.1170.60">
    <property type="match status" value="1"/>
</dbReference>
<evidence type="ECO:0000256" key="5">
    <source>
        <dbReference type="SAM" id="MobiDB-lite"/>
    </source>
</evidence>
<feature type="region of interest" description="Disordered" evidence="5">
    <location>
        <begin position="493"/>
        <end position="523"/>
    </location>
</feature>
<dbReference type="InterPro" id="IPR001126">
    <property type="entry name" value="UmuC"/>
</dbReference>
<feature type="region of interest" description="Disordered" evidence="5">
    <location>
        <begin position="353"/>
        <end position="383"/>
    </location>
</feature>
<dbReference type="Gene3D" id="3.30.1490.100">
    <property type="entry name" value="DNA polymerase, Y-family, little finger domain"/>
    <property type="match status" value="1"/>
</dbReference>
<dbReference type="InterPro" id="IPR043502">
    <property type="entry name" value="DNA/RNA_pol_sf"/>
</dbReference>
<keyword evidence="4" id="KW-0234">DNA repair</keyword>
<keyword evidence="4" id="KW-0479">Metal-binding</keyword>
<comment type="function">
    <text evidence="2 4">Poorly processive, error-prone DNA polymerase involved in untargeted mutagenesis. Copies undamaged DNA at stalled replication forks, which arise in vivo from mismatched or misaligned primer ends. These misaligned primers can be extended by PolIV. Exhibits no 3'-5' exonuclease (proofreading) activity. May be involved in translesional synthesis, in conjunction with the beta clamp from PolIII.</text>
</comment>
<dbReference type="EC" id="2.7.7.7" evidence="4"/>
<feature type="region of interest" description="Disordered" evidence="5">
    <location>
        <begin position="411"/>
        <end position="456"/>
    </location>
</feature>
<reference evidence="7 8" key="1">
    <citation type="submission" date="2020-10" db="EMBL/GenBank/DDBJ databases">
        <title>Identification of Nocardia species via Next-generation sequencing and recognition of intraspecies genetic diversity.</title>
        <authorList>
            <person name="Li P."/>
            <person name="Li P."/>
            <person name="Lu B."/>
        </authorList>
    </citation>
    <scope>NUCLEOTIDE SEQUENCE [LARGE SCALE GENOMIC DNA]</scope>
    <source>
        <strain evidence="7 8">BJ06-0143</strain>
    </source>
</reference>
<keyword evidence="4" id="KW-0515">Mutator protein</keyword>
<keyword evidence="4" id="KW-0963">Cytoplasm</keyword>
<comment type="similarity">
    <text evidence="1 4">Belongs to the DNA polymerase type-Y family.</text>
</comment>
<gene>
    <name evidence="4" type="primary">dinB</name>
    <name evidence="7" type="ORF">IU449_22485</name>
</gene>
<keyword evidence="4 7" id="KW-0808">Transferase</keyword>
<dbReference type="InterPro" id="IPR043128">
    <property type="entry name" value="Rev_trsase/Diguanyl_cyclase"/>
</dbReference>
<keyword evidence="4" id="KW-0239">DNA-directed DNA polymerase</keyword>
<evidence type="ECO:0000256" key="4">
    <source>
        <dbReference type="HAMAP-Rule" id="MF_01113"/>
    </source>
</evidence>
<comment type="catalytic activity">
    <reaction evidence="3 4">
        <text>DNA(n) + a 2'-deoxyribonucleoside 5'-triphosphate = DNA(n+1) + diphosphate</text>
        <dbReference type="Rhea" id="RHEA:22508"/>
        <dbReference type="Rhea" id="RHEA-COMP:17339"/>
        <dbReference type="Rhea" id="RHEA-COMP:17340"/>
        <dbReference type="ChEBI" id="CHEBI:33019"/>
        <dbReference type="ChEBI" id="CHEBI:61560"/>
        <dbReference type="ChEBI" id="CHEBI:173112"/>
        <dbReference type="EC" id="2.7.7.7"/>
    </reaction>
</comment>
<keyword evidence="4 7" id="KW-0548">Nucleotidyltransferase</keyword>
<comment type="caution">
    <text evidence="4">Lacks conserved residue(s) required for the propagation of feature annotation.</text>
</comment>
<feature type="compositionally biased region" description="Low complexity" evidence="5">
    <location>
        <begin position="355"/>
        <end position="375"/>
    </location>
</feature>
<protein>
    <recommendedName>
        <fullName evidence="4">DNA polymerase IV</fullName>
        <shortName evidence="4">Pol IV</shortName>
        <ecNumber evidence="4">2.7.7.7</ecNumber>
    </recommendedName>
</protein>
<evidence type="ECO:0000256" key="1">
    <source>
        <dbReference type="ARBA" id="ARBA00010945"/>
    </source>
</evidence>
<comment type="subcellular location">
    <subcellularLocation>
        <location evidence="4">Cytoplasm</location>
    </subcellularLocation>
</comment>
<feature type="domain" description="UmuC" evidence="6">
    <location>
        <begin position="1"/>
        <end position="178"/>
    </location>
</feature>
<evidence type="ECO:0000256" key="3">
    <source>
        <dbReference type="ARBA" id="ARBA00049244"/>
    </source>
</evidence>
<dbReference type="Pfam" id="PF11798">
    <property type="entry name" value="IMS_HHH"/>
    <property type="match status" value="1"/>
</dbReference>
<comment type="cofactor">
    <cofactor evidence="4">
        <name>Mg(2+)</name>
        <dbReference type="ChEBI" id="CHEBI:18420"/>
    </cofactor>
    <text evidence="4">Binds 2 magnesium ions per subunit.</text>
</comment>
<evidence type="ECO:0000256" key="2">
    <source>
        <dbReference type="ARBA" id="ARBA00025589"/>
    </source>
</evidence>
<comment type="caution">
    <text evidence="7">The sequence shown here is derived from an EMBL/GenBank/DDBJ whole genome shotgun (WGS) entry which is preliminary data.</text>
</comment>
<sequence length="523" mass="53462">MDAFFASVEQLTRPTLRGRPVLVGGTGGRGVVAGASYEARAFGARSAMPMHQARRLVGAGAVVVPPRGAVYAHLSGQVFEALREIVPVLETLSFDEAFGEPAELAGASVTEVREFCARLRAVVRERTGLIASVGAGTGKQLAKIASGLAKPDGIRVIAPEEQQALLAGLPVRKLWGIGPVAESRLRSVGIETVGAFAALPESEAVSLLGGSIGAALHRLARGIDDRPVTERAEAKQISAESTYETDIVTLAALRRAIAAMAEAAHARLRKDGRAARTVVLKLRRADMSIVTRSSTLPYATVDPAVLAAAAQRSAIDPVELGPIRLVGVGYAGLSTVQQESLFPELDRGEFGGDLAVAAPGTAPGPDAAGSPDPAVHPVAVGDPITDAGRLTPAAAISSVEPARIGATVAVAGAASQVEREPDRATGTRSAGYPQRAAGRVSADSAATPGAGGSIGGTEPVAARRWFAGMDVSHPDYGHGWVQGAGHGVVTVRFETSSTGPGPARTFSADDISLSRADPLGSLG</sequence>
<dbReference type="HAMAP" id="MF_01113">
    <property type="entry name" value="DNApol_IV"/>
    <property type="match status" value="1"/>
</dbReference>
<dbReference type="EMBL" id="JADLQN010000004">
    <property type="protein sequence ID" value="MBF6357278.1"/>
    <property type="molecule type" value="Genomic_DNA"/>
</dbReference>
<feature type="binding site" evidence="4">
    <location>
        <position position="95"/>
    </location>
    <ligand>
        <name>Mg(2+)</name>
        <dbReference type="ChEBI" id="CHEBI:18420"/>
    </ligand>
</feature>
<name>A0ABS0DFN1_9NOCA</name>
<dbReference type="Pfam" id="PF00817">
    <property type="entry name" value="IMS"/>
    <property type="match status" value="1"/>
</dbReference>
<dbReference type="Pfam" id="PF11799">
    <property type="entry name" value="IMS_C"/>
    <property type="match status" value="1"/>
</dbReference>
<dbReference type="InterPro" id="IPR017961">
    <property type="entry name" value="DNA_pol_Y-fam_little_finger"/>
</dbReference>
<keyword evidence="4" id="KW-0235">DNA replication</keyword>
<keyword evidence="8" id="KW-1185">Reference proteome</keyword>
<dbReference type="InterPro" id="IPR036775">
    <property type="entry name" value="DNA_pol_Y-fam_lit_finger_sf"/>
</dbReference>
<dbReference type="Gene3D" id="3.30.70.270">
    <property type="match status" value="1"/>
</dbReference>
<feature type="active site" evidence="4">
    <location>
        <position position="96"/>
    </location>
</feature>
<keyword evidence="4" id="KW-0460">Magnesium</keyword>
<dbReference type="PANTHER" id="PTHR11076">
    <property type="entry name" value="DNA REPAIR POLYMERASE UMUC / TRANSFERASE FAMILY MEMBER"/>
    <property type="match status" value="1"/>
</dbReference>
<dbReference type="GO" id="GO:0003887">
    <property type="term" value="F:DNA-directed DNA polymerase activity"/>
    <property type="evidence" value="ECO:0007669"/>
    <property type="project" value="UniProtKB-EC"/>
</dbReference>
<dbReference type="PROSITE" id="PS50173">
    <property type="entry name" value="UMUC"/>
    <property type="match status" value="1"/>
</dbReference>
<organism evidence="7 8">
    <name type="scientific">Nocardia higoensis</name>
    <dbReference type="NCBI Taxonomy" id="228599"/>
    <lineage>
        <taxon>Bacteria</taxon>
        <taxon>Bacillati</taxon>
        <taxon>Actinomycetota</taxon>
        <taxon>Actinomycetes</taxon>
        <taxon>Mycobacteriales</taxon>
        <taxon>Nocardiaceae</taxon>
        <taxon>Nocardia</taxon>
    </lineage>
</organism>
<dbReference type="Gene3D" id="1.10.150.20">
    <property type="entry name" value="5' to 3' exonuclease, C-terminal subdomain"/>
    <property type="match status" value="1"/>
</dbReference>
<dbReference type="Proteomes" id="UP000707731">
    <property type="component" value="Unassembled WGS sequence"/>
</dbReference>
<dbReference type="InterPro" id="IPR024728">
    <property type="entry name" value="PolY_HhH_motif"/>
</dbReference>
<dbReference type="InterPro" id="IPR022880">
    <property type="entry name" value="DNApol_IV"/>
</dbReference>
<proteinExistence type="inferred from homology"/>
<keyword evidence="4" id="KW-0227">DNA damage</keyword>
<evidence type="ECO:0000313" key="7">
    <source>
        <dbReference type="EMBL" id="MBF6357278.1"/>
    </source>
</evidence>
<accession>A0ABS0DFN1</accession>
<dbReference type="SUPFAM" id="SSF100879">
    <property type="entry name" value="Lesion bypass DNA polymerase (Y-family), little finger domain"/>
    <property type="match status" value="1"/>
</dbReference>
<keyword evidence="4" id="KW-0238">DNA-binding</keyword>
<dbReference type="NCBIfam" id="NF002882">
    <property type="entry name" value="PRK03348.1"/>
    <property type="match status" value="1"/>
</dbReference>
<dbReference type="InterPro" id="IPR050116">
    <property type="entry name" value="DNA_polymerase-Y"/>
</dbReference>
<dbReference type="SUPFAM" id="SSF56672">
    <property type="entry name" value="DNA/RNA polymerases"/>
    <property type="match status" value="1"/>
</dbReference>
<dbReference type="PANTHER" id="PTHR11076:SF33">
    <property type="entry name" value="DNA POLYMERASE KAPPA"/>
    <property type="match status" value="1"/>
</dbReference>